<evidence type="ECO:0000256" key="1">
    <source>
        <dbReference type="SAM" id="MobiDB-lite"/>
    </source>
</evidence>
<dbReference type="AlphaFoldDB" id="A0AAP4BZF5"/>
<feature type="region of interest" description="Disordered" evidence="1">
    <location>
        <begin position="42"/>
        <end position="74"/>
    </location>
</feature>
<comment type="caution">
    <text evidence="4">The sequence shown here is derived from an EMBL/GenBank/DDBJ whole genome shotgun (WGS) entry which is preliminary data.</text>
</comment>
<evidence type="ECO:0000313" key="5">
    <source>
        <dbReference type="Proteomes" id="UP001230317"/>
    </source>
</evidence>
<keyword evidence="2" id="KW-0472">Membrane</keyword>
<gene>
    <name evidence="4" type="ORF">QPX58_11395</name>
</gene>
<keyword evidence="2" id="KW-1133">Transmembrane helix</keyword>
<dbReference type="RefSeq" id="WP_284642695.1">
    <property type="nucleotide sequence ID" value="NZ_JASNVU010000020.1"/>
</dbReference>
<name>A0AAP4BZF5_9CORY</name>
<evidence type="ECO:0000256" key="2">
    <source>
        <dbReference type="SAM" id="Phobius"/>
    </source>
</evidence>
<feature type="chain" id="PRO_5043005250" description="Secreted protein" evidence="3">
    <location>
        <begin position="29"/>
        <end position="116"/>
    </location>
</feature>
<dbReference type="Proteomes" id="UP001230317">
    <property type="component" value="Unassembled WGS sequence"/>
</dbReference>
<evidence type="ECO:0008006" key="6">
    <source>
        <dbReference type="Google" id="ProtNLM"/>
    </source>
</evidence>
<accession>A0AAP4BZF5</accession>
<evidence type="ECO:0000313" key="4">
    <source>
        <dbReference type="EMBL" id="MDK4336001.1"/>
    </source>
</evidence>
<keyword evidence="2" id="KW-0812">Transmembrane</keyword>
<organism evidence="4 5">
    <name type="scientific">Corynebacterium accolens</name>
    <dbReference type="NCBI Taxonomy" id="38284"/>
    <lineage>
        <taxon>Bacteria</taxon>
        <taxon>Bacillati</taxon>
        <taxon>Actinomycetota</taxon>
        <taxon>Actinomycetes</taxon>
        <taxon>Mycobacteriales</taxon>
        <taxon>Corynebacteriaceae</taxon>
        <taxon>Corynebacterium</taxon>
    </lineage>
</organism>
<dbReference type="EMBL" id="JASNVU010000020">
    <property type="protein sequence ID" value="MDK4336001.1"/>
    <property type="molecule type" value="Genomic_DNA"/>
</dbReference>
<feature type="compositionally biased region" description="Basic and acidic residues" evidence="1">
    <location>
        <begin position="59"/>
        <end position="74"/>
    </location>
</feature>
<keyword evidence="3" id="KW-0732">Signal</keyword>
<protein>
    <recommendedName>
        <fullName evidence="6">Secreted protein</fullName>
    </recommendedName>
</protein>
<feature type="signal peptide" evidence="3">
    <location>
        <begin position="1"/>
        <end position="28"/>
    </location>
</feature>
<sequence length="116" mass="12156">MKLISRKALVAGATALSVTFAGTAVATAAEVPTTLSSSIEKGAATQPYANGKGTGDANEDAKKKPQPEKTSQEKAKEVQAWIGVFTAAIGALGTLFAFANKYLNIDDFMKNFKLPF</sequence>
<reference evidence="4" key="1">
    <citation type="submission" date="2023-05" db="EMBL/GenBank/DDBJ databases">
        <title>Metabolic capabilities are highly conserved among human nasal-associated Corynebacterium species in pangenomic analyses.</title>
        <authorList>
            <person name="Tran T.H."/>
            <person name="Roberts A.Q."/>
            <person name="Escapa I.F."/>
            <person name="Gao W."/>
            <person name="Conlan S."/>
            <person name="Kong H."/>
            <person name="Segre J.A."/>
            <person name="Kelly M.S."/>
            <person name="Lemon K.P."/>
        </authorList>
    </citation>
    <scope>NUCLEOTIDE SEQUENCE</scope>
    <source>
        <strain evidence="4">KPL2618</strain>
    </source>
</reference>
<proteinExistence type="predicted"/>
<feature type="transmembrane region" description="Helical" evidence="2">
    <location>
        <begin position="80"/>
        <end position="103"/>
    </location>
</feature>
<evidence type="ECO:0000256" key="3">
    <source>
        <dbReference type="SAM" id="SignalP"/>
    </source>
</evidence>